<dbReference type="GO" id="GO:0071978">
    <property type="term" value="P:bacterial-type flagellum-dependent swarming motility"/>
    <property type="evidence" value="ECO:0007669"/>
    <property type="project" value="InterPro"/>
</dbReference>
<dbReference type="AlphaFoldDB" id="A0A383AQQ0"/>
<keyword evidence="7 8" id="KW-0472">Membrane</keyword>
<protein>
    <recommendedName>
        <fullName evidence="9">MotA/TolQ/ExbB proton channel domain-containing protein</fullName>
    </recommendedName>
</protein>
<reference evidence="10" key="1">
    <citation type="submission" date="2018-05" db="EMBL/GenBank/DDBJ databases">
        <authorList>
            <person name="Lanie J.A."/>
            <person name="Ng W.-L."/>
            <person name="Kazmierczak K.M."/>
            <person name="Andrzejewski T.M."/>
            <person name="Davidsen T.M."/>
            <person name="Wayne K.J."/>
            <person name="Tettelin H."/>
            <person name="Glass J.I."/>
            <person name="Rusch D."/>
            <person name="Podicherti R."/>
            <person name="Tsui H.-C.T."/>
            <person name="Winkler M.E."/>
        </authorList>
    </citation>
    <scope>NUCLEOTIDE SEQUENCE</scope>
</reference>
<dbReference type="InterPro" id="IPR000540">
    <property type="entry name" value="Flag_MotA_CS"/>
</dbReference>
<dbReference type="PANTHER" id="PTHR30433">
    <property type="entry name" value="CHEMOTAXIS PROTEIN MOTA"/>
    <property type="match status" value="1"/>
</dbReference>
<comment type="subcellular location">
    <subcellularLocation>
        <location evidence="1">Cell membrane</location>
        <topology evidence="1">Multi-pass membrane protein</topology>
    </subcellularLocation>
</comment>
<keyword evidence="6 8" id="KW-1133">Transmembrane helix</keyword>
<feature type="transmembrane region" description="Helical" evidence="8">
    <location>
        <begin position="12"/>
        <end position="36"/>
    </location>
</feature>
<evidence type="ECO:0000256" key="5">
    <source>
        <dbReference type="ARBA" id="ARBA00022692"/>
    </source>
</evidence>
<evidence type="ECO:0000256" key="8">
    <source>
        <dbReference type="SAM" id="Phobius"/>
    </source>
</evidence>
<dbReference type="InterPro" id="IPR002898">
    <property type="entry name" value="MotA_ExbB_proton_chnl"/>
</dbReference>
<keyword evidence="5 8" id="KW-0812">Transmembrane</keyword>
<dbReference type="GO" id="GO:0005886">
    <property type="term" value="C:plasma membrane"/>
    <property type="evidence" value="ECO:0007669"/>
    <property type="project" value="UniProtKB-SubCell"/>
</dbReference>
<evidence type="ECO:0000256" key="7">
    <source>
        <dbReference type="ARBA" id="ARBA00023136"/>
    </source>
</evidence>
<sequence>GIGAFLDPASMVIVFAGSLMVLLMRSTLPEFINAWAKVLMKTILNKNENAGEIIEQLVSMANISRRDGVIALEGQMGEIENAFLQTGIGMVVDGTDADTIESKLNNDLELMAHRHATASGVFKSWKDIAPAMGMIGTLVGLVGMLQNMSDPKAIGPAMAIALLTTLYGALIANVLAGPLAEKLDGYSADEQNVCSLILEGVIEIRKGTMNPRVLEDVLKSRLSPGEREKLSSE</sequence>
<dbReference type="GO" id="GO:0006935">
    <property type="term" value="P:chemotaxis"/>
    <property type="evidence" value="ECO:0007669"/>
    <property type="project" value="InterPro"/>
</dbReference>
<keyword evidence="3" id="KW-0813">Transport</keyword>
<dbReference type="EMBL" id="UINC01194005">
    <property type="protein sequence ID" value="SVE09879.1"/>
    <property type="molecule type" value="Genomic_DNA"/>
</dbReference>
<accession>A0A383AQQ0</accession>
<keyword evidence="4" id="KW-1003">Cell membrane</keyword>
<evidence type="ECO:0000256" key="4">
    <source>
        <dbReference type="ARBA" id="ARBA00022475"/>
    </source>
</evidence>
<comment type="similarity">
    <text evidence="2">Belongs to the MotA family.</text>
</comment>
<feature type="transmembrane region" description="Helical" evidence="8">
    <location>
        <begin position="128"/>
        <end position="148"/>
    </location>
</feature>
<name>A0A383AQQ0_9ZZZZ</name>
<feature type="non-terminal residue" evidence="10">
    <location>
        <position position="1"/>
    </location>
</feature>
<dbReference type="PROSITE" id="PS01307">
    <property type="entry name" value="MOTA"/>
    <property type="match status" value="1"/>
</dbReference>
<evidence type="ECO:0000256" key="6">
    <source>
        <dbReference type="ARBA" id="ARBA00022989"/>
    </source>
</evidence>
<proteinExistence type="inferred from homology"/>
<evidence type="ECO:0000313" key="10">
    <source>
        <dbReference type="EMBL" id="SVE09879.1"/>
    </source>
</evidence>
<evidence type="ECO:0000256" key="1">
    <source>
        <dbReference type="ARBA" id="ARBA00004651"/>
    </source>
</evidence>
<feature type="domain" description="MotA/TolQ/ExbB proton channel" evidence="9">
    <location>
        <begin position="78"/>
        <end position="190"/>
    </location>
</feature>
<organism evidence="10">
    <name type="scientific">marine metagenome</name>
    <dbReference type="NCBI Taxonomy" id="408172"/>
    <lineage>
        <taxon>unclassified sequences</taxon>
        <taxon>metagenomes</taxon>
        <taxon>ecological metagenomes</taxon>
    </lineage>
</organism>
<gene>
    <name evidence="10" type="ORF">METZ01_LOCUS462733</name>
</gene>
<dbReference type="InterPro" id="IPR047055">
    <property type="entry name" value="MotA-like"/>
</dbReference>
<dbReference type="PANTHER" id="PTHR30433:SF2">
    <property type="entry name" value="MOTILITY PROTEIN A"/>
    <property type="match status" value="1"/>
</dbReference>
<evidence type="ECO:0000256" key="2">
    <source>
        <dbReference type="ARBA" id="ARBA00008038"/>
    </source>
</evidence>
<evidence type="ECO:0000256" key="3">
    <source>
        <dbReference type="ARBA" id="ARBA00022448"/>
    </source>
</evidence>
<evidence type="ECO:0000259" key="9">
    <source>
        <dbReference type="Pfam" id="PF01618"/>
    </source>
</evidence>
<feature type="transmembrane region" description="Helical" evidence="8">
    <location>
        <begin position="154"/>
        <end position="176"/>
    </location>
</feature>
<dbReference type="Pfam" id="PF01618">
    <property type="entry name" value="MotA_ExbB"/>
    <property type="match status" value="1"/>
</dbReference>